<keyword evidence="1" id="KW-1133">Transmembrane helix</keyword>
<feature type="transmembrane region" description="Helical" evidence="1">
    <location>
        <begin position="47"/>
        <end position="66"/>
    </location>
</feature>
<evidence type="ECO:0000256" key="1">
    <source>
        <dbReference type="SAM" id="Phobius"/>
    </source>
</evidence>
<reference evidence="2 3" key="1">
    <citation type="submission" date="2014-01" db="EMBL/GenBank/DDBJ databases">
        <authorList>
            <person name="Durkin A.S."/>
            <person name="McCorrison J."/>
            <person name="Torralba M."/>
            <person name="Gillis M."/>
            <person name="Haft D.H."/>
            <person name="Methe B."/>
            <person name="Sutton G."/>
            <person name="Nelson K.E."/>
        </authorList>
    </citation>
    <scope>NUCLEOTIDE SEQUENCE [LARGE SCALE GENOMIC DNA]</scope>
    <source>
        <strain evidence="2 3">205/92</strain>
    </source>
</reference>
<evidence type="ECO:0000313" key="2">
    <source>
        <dbReference type="EMBL" id="EUD11098.1"/>
    </source>
</evidence>
<keyword evidence="1" id="KW-0472">Membrane</keyword>
<keyword evidence="1" id="KW-0812">Transmembrane</keyword>
<feature type="transmembrane region" description="Helical" evidence="1">
    <location>
        <begin position="72"/>
        <end position="97"/>
    </location>
</feature>
<dbReference type="EMBL" id="JALD01000044">
    <property type="protein sequence ID" value="EUD11098.1"/>
    <property type="molecule type" value="Genomic_DNA"/>
</dbReference>
<sequence length="251" mass="28388">MNKFNLYVWVGLILSASILGALLYMLQTGEMSLEGPTGSANPELMKTLMIIACVSFPLQIVSMMVLNYKPTFAIVLAIISSIALMPITIVFAMGMIFSAIRWRYHQLTPFDTTINVPFDINIPMNKRNNTIMVFSIAILGIVLIVLSQSLGMFLFVFAVFLGFFGKKASSSTYLAIKDNHFYIRPNIFAYCYRIPLSDVFYVKSHKGKLYFHVNVPNERLILTARPENISDTEFEPKDQLGLLLKKIAKFQ</sequence>
<organism evidence="2 3">
    <name type="scientific">Providencia alcalifaciens 205/92</name>
    <dbReference type="NCBI Taxonomy" id="1256988"/>
    <lineage>
        <taxon>Bacteria</taxon>
        <taxon>Pseudomonadati</taxon>
        <taxon>Pseudomonadota</taxon>
        <taxon>Gammaproteobacteria</taxon>
        <taxon>Enterobacterales</taxon>
        <taxon>Morganellaceae</taxon>
        <taxon>Providencia</taxon>
    </lineage>
</organism>
<evidence type="ECO:0000313" key="3">
    <source>
        <dbReference type="Proteomes" id="UP000022311"/>
    </source>
</evidence>
<accession>A0AAV3M5Q6</accession>
<feature type="transmembrane region" description="Helical" evidence="1">
    <location>
        <begin position="6"/>
        <end position="26"/>
    </location>
</feature>
<dbReference type="Proteomes" id="UP000022311">
    <property type="component" value="Unassembled WGS sequence"/>
</dbReference>
<proteinExistence type="predicted"/>
<dbReference type="RefSeq" id="WP_036961944.1">
    <property type="nucleotide sequence ID" value="NZ_JALD01000044.1"/>
</dbReference>
<name>A0AAV3M5Q6_9GAMM</name>
<gene>
    <name evidence="2" type="ORF">HMPREF1563_2942</name>
</gene>
<comment type="caution">
    <text evidence="2">The sequence shown here is derived from an EMBL/GenBank/DDBJ whole genome shotgun (WGS) entry which is preliminary data.</text>
</comment>
<feature type="transmembrane region" description="Helical" evidence="1">
    <location>
        <begin position="131"/>
        <end position="164"/>
    </location>
</feature>
<protein>
    <submittedName>
        <fullName evidence="2">Uncharacterized protein</fullName>
    </submittedName>
</protein>
<dbReference type="AlphaFoldDB" id="A0AAV3M5Q6"/>